<dbReference type="EMBL" id="LUKN01001038">
    <property type="protein sequence ID" value="OAR01682.1"/>
    <property type="molecule type" value="Genomic_DNA"/>
</dbReference>
<feature type="transmembrane region" description="Helical" evidence="2">
    <location>
        <begin position="200"/>
        <end position="226"/>
    </location>
</feature>
<evidence type="ECO:0000256" key="1">
    <source>
        <dbReference type="SAM" id="MobiDB-lite"/>
    </source>
</evidence>
<protein>
    <recommendedName>
        <fullName evidence="3">DUF7719 domain-containing protein</fullName>
    </recommendedName>
</protein>
<reference evidence="4 5" key="1">
    <citation type="submission" date="2016-03" db="EMBL/GenBank/DDBJ databases">
        <title>Fine-scale spatial genetic structure of a fungal parasite of coffee scale insects.</title>
        <authorList>
            <person name="Jackson D."/>
            <person name="Zemenick K.A."/>
            <person name="Malloure B."/>
            <person name="Quandt C.A."/>
            <person name="James T.Y."/>
        </authorList>
    </citation>
    <scope>NUCLEOTIDE SEQUENCE [LARGE SCALE GENOMIC DNA]</scope>
    <source>
        <strain evidence="4 5">UM487</strain>
    </source>
</reference>
<dbReference type="AlphaFoldDB" id="A0A179III2"/>
<dbReference type="OMA" id="GYFYVMK"/>
<evidence type="ECO:0000256" key="2">
    <source>
        <dbReference type="SAM" id="Phobius"/>
    </source>
</evidence>
<feature type="compositionally biased region" description="Low complexity" evidence="1">
    <location>
        <begin position="7"/>
        <end position="18"/>
    </location>
</feature>
<evidence type="ECO:0000259" key="3">
    <source>
        <dbReference type="Pfam" id="PF24841"/>
    </source>
</evidence>
<dbReference type="InterPro" id="IPR056136">
    <property type="entry name" value="DUF7719"/>
</dbReference>
<proteinExistence type="predicted"/>
<dbReference type="Pfam" id="PF24841">
    <property type="entry name" value="DUF7719"/>
    <property type="match status" value="1"/>
</dbReference>
<feature type="domain" description="DUF7719" evidence="3">
    <location>
        <begin position="163"/>
        <end position="230"/>
    </location>
</feature>
<keyword evidence="2" id="KW-0812">Transmembrane</keyword>
<dbReference type="OrthoDB" id="5597489at2759"/>
<accession>A0A179III2</accession>
<keyword evidence="5" id="KW-1185">Reference proteome</keyword>
<feature type="region of interest" description="Disordered" evidence="1">
    <location>
        <begin position="55"/>
        <end position="82"/>
    </location>
</feature>
<dbReference type="PANTHER" id="PTHR37846">
    <property type="entry name" value="YALI0B21296P"/>
    <property type="match status" value="1"/>
</dbReference>
<comment type="caution">
    <text evidence="4">The sequence shown here is derived from an EMBL/GenBank/DDBJ whole genome shotgun (WGS) entry which is preliminary data.</text>
</comment>
<gene>
    <name evidence="4" type="ORF">LLEC1_02193</name>
</gene>
<evidence type="ECO:0000313" key="4">
    <source>
        <dbReference type="EMBL" id="OAR01682.1"/>
    </source>
</evidence>
<sequence length="232" mass="26321">MARSRKTPTSGTTTTLPPLAQPDRSERGVDEQTLFKIAEQRQLFQQAAAREKLTKVAAKKTRINESDNNSSDDDEDNEVPSLPPGVERVLEAMLWTTSLAMLHFTFDVLVQHQYGTEILWWQICQRAFSAWAVFLLLFYALHPRKSDETLLPGLPARYQSPLRQAIFFSMSVVSGCYLIYVTNMKGYLATQQRAPPLGCLWIWAVMELDLPWATLSLVLASAFIYLKGYTVK</sequence>
<evidence type="ECO:0000313" key="5">
    <source>
        <dbReference type="Proteomes" id="UP000243081"/>
    </source>
</evidence>
<feature type="region of interest" description="Disordered" evidence="1">
    <location>
        <begin position="1"/>
        <end position="30"/>
    </location>
</feature>
<dbReference type="PANTHER" id="PTHR37846:SF1">
    <property type="entry name" value="DEACETYLASE-LIKE PROTEIN"/>
    <property type="match status" value="1"/>
</dbReference>
<organism evidence="4 5">
    <name type="scientific">Cordyceps confragosa</name>
    <name type="common">Lecanicillium lecanii</name>
    <dbReference type="NCBI Taxonomy" id="2714763"/>
    <lineage>
        <taxon>Eukaryota</taxon>
        <taxon>Fungi</taxon>
        <taxon>Dikarya</taxon>
        <taxon>Ascomycota</taxon>
        <taxon>Pezizomycotina</taxon>
        <taxon>Sordariomycetes</taxon>
        <taxon>Hypocreomycetidae</taxon>
        <taxon>Hypocreales</taxon>
        <taxon>Cordycipitaceae</taxon>
        <taxon>Akanthomyces</taxon>
    </lineage>
</organism>
<feature type="transmembrane region" description="Helical" evidence="2">
    <location>
        <begin position="162"/>
        <end position="180"/>
    </location>
</feature>
<name>A0A179III2_CORDF</name>
<keyword evidence="2" id="KW-1133">Transmembrane helix</keyword>
<dbReference type="Proteomes" id="UP000243081">
    <property type="component" value="Unassembled WGS sequence"/>
</dbReference>
<keyword evidence="2" id="KW-0472">Membrane</keyword>